<name>A0A060TA47_BLAAD</name>
<proteinExistence type="predicted"/>
<dbReference type="Gene3D" id="3.40.630.30">
    <property type="match status" value="1"/>
</dbReference>
<feature type="domain" description="N-acetyltransferase" evidence="1">
    <location>
        <begin position="157"/>
        <end position="322"/>
    </location>
</feature>
<protein>
    <submittedName>
        <fullName evidence="2">ARAD1D24310p</fullName>
    </submittedName>
</protein>
<sequence length="332" mass="39174">MSEDIKGQLKMREEIEMEVEMGEFVLRRIDPWNDPWARREWAEISLGFLDSFEGEPLAWHQYGARYHYGLQNYKEILSIGNQKERIDKLQLSIGAYERLLHTQARTLRSKYTRPGRVSWALYEKSTNRLIGFSGWIVPNDMRQEFDLVQGKHGVVWTMFKWITDTINSWIDWLTYLWEPDHPLHNRRWDQFDSIFVSKGDMFINGTHTVEELAVGDKVKDHSYLIYPEAYRVFLNDFFVVPQYQRMGLGKIMLQLSLDQIPVRPVTFEHNGQYRQYPQVVSLYGSEEGVSLYRKCGFQLLIGWDPILSGIRVPVYYMQLIRPATSTTSSTHN</sequence>
<organism evidence="2">
    <name type="scientific">Blastobotrys adeninivorans</name>
    <name type="common">Yeast</name>
    <name type="synonym">Arxula adeninivorans</name>
    <dbReference type="NCBI Taxonomy" id="409370"/>
    <lineage>
        <taxon>Eukaryota</taxon>
        <taxon>Fungi</taxon>
        <taxon>Dikarya</taxon>
        <taxon>Ascomycota</taxon>
        <taxon>Saccharomycotina</taxon>
        <taxon>Dipodascomycetes</taxon>
        <taxon>Dipodascales</taxon>
        <taxon>Trichomonascaceae</taxon>
        <taxon>Blastobotrys</taxon>
    </lineage>
</organism>
<dbReference type="SUPFAM" id="SSF55729">
    <property type="entry name" value="Acyl-CoA N-acyltransferases (Nat)"/>
    <property type="match status" value="1"/>
</dbReference>
<dbReference type="CDD" id="cd04301">
    <property type="entry name" value="NAT_SF"/>
    <property type="match status" value="1"/>
</dbReference>
<dbReference type="PhylomeDB" id="A0A060TA47"/>
<dbReference type="GO" id="GO:0016747">
    <property type="term" value="F:acyltransferase activity, transferring groups other than amino-acyl groups"/>
    <property type="evidence" value="ECO:0007669"/>
    <property type="project" value="InterPro"/>
</dbReference>
<accession>A0A060TA47</accession>
<reference evidence="2" key="2">
    <citation type="submission" date="2014-06" db="EMBL/GenBank/DDBJ databases">
        <title>The complete genome of Blastobotrys (Arxula) adeninivorans LS3 - a yeast of biotechnological interest.</title>
        <authorList>
            <person name="Kunze G."/>
            <person name="Gaillardin C."/>
            <person name="Czernicka M."/>
            <person name="Durrens P."/>
            <person name="Martin T."/>
            <person name="Boer E."/>
            <person name="Gabaldon T."/>
            <person name="Cruz J."/>
            <person name="Talla E."/>
            <person name="Marck C."/>
            <person name="Goffeau A."/>
            <person name="Barbe V."/>
            <person name="Baret P."/>
            <person name="Baronian K."/>
            <person name="Beier S."/>
            <person name="Bleykasten C."/>
            <person name="Bode R."/>
            <person name="Casaregola S."/>
            <person name="Despons L."/>
            <person name="Fairhead C."/>
            <person name="Giersberg M."/>
            <person name="Gierski P."/>
            <person name="Hahnel U."/>
            <person name="Hartmann A."/>
            <person name="Jankowska D."/>
            <person name="Jubin C."/>
            <person name="Jung P."/>
            <person name="Lafontaine I."/>
            <person name="Leh-Louis V."/>
            <person name="Lemaire M."/>
            <person name="Marcet-Houben M."/>
            <person name="Mascher M."/>
            <person name="Morel G."/>
            <person name="Richard G.-F."/>
            <person name="Riechen J."/>
            <person name="Sacerdot C."/>
            <person name="Sarkar A."/>
            <person name="Savel G."/>
            <person name="Schacherer J."/>
            <person name="Sherman D."/>
            <person name="Straub M.-L."/>
            <person name="Stein N."/>
            <person name="Thierry A."/>
            <person name="Trautwein-Schult A."/>
            <person name="Westhof E."/>
            <person name="Worch S."/>
            <person name="Dujon B."/>
            <person name="Souciet J.-L."/>
            <person name="Wincker P."/>
            <person name="Scholz U."/>
            <person name="Neuveglise N."/>
        </authorList>
    </citation>
    <scope>NUCLEOTIDE SEQUENCE</scope>
    <source>
        <strain evidence="2">LS3</strain>
    </source>
</reference>
<evidence type="ECO:0000259" key="1">
    <source>
        <dbReference type="PROSITE" id="PS51186"/>
    </source>
</evidence>
<gene>
    <name evidence="2" type="ORF">GNLVRS02_ARAD1D24310g</name>
</gene>
<dbReference type="EMBL" id="HG937694">
    <property type="protein sequence ID" value="CDP37990.1"/>
    <property type="molecule type" value="Genomic_DNA"/>
</dbReference>
<reference evidence="2" key="1">
    <citation type="submission" date="2014-02" db="EMBL/GenBank/DDBJ databases">
        <authorList>
            <person name="Genoscope - CEA"/>
        </authorList>
    </citation>
    <scope>NUCLEOTIDE SEQUENCE</scope>
    <source>
        <strain evidence="2">LS3</strain>
    </source>
</reference>
<dbReference type="AlphaFoldDB" id="A0A060TA47"/>
<dbReference type="InterPro" id="IPR000182">
    <property type="entry name" value="GNAT_dom"/>
</dbReference>
<dbReference type="PROSITE" id="PS51186">
    <property type="entry name" value="GNAT"/>
    <property type="match status" value="1"/>
</dbReference>
<evidence type="ECO:0000313" key="2">
    <source>
        <dbReference type="EMBL" id="CDP37990.1"/>
    </source>
</evidence>
<dbReference type="InterPro" id="IPR016181">
    <property type="entry name" value="Acyl_CoA_acyltransferase"/>
</dbReference>